<dbReference type="EnsemblProtists" id="EKX34487">
    <property type="protein sequence ID" value="EKX34487"/>
    <property type="gene ID" value="GUITHDRAFT_119323"/>
</dbReference>
<dbReference type="Proteomes" id="UP000011087">
    <property type="component" value="Unassembled WGS sequence"/>
</dbReference>
<reference evidence="1 3" key="1">
    <citation type="journal article" date="2012" name="Nature">
        <title>Algal genomes reveal evolutionary mosaicism and the fate of nucleomorphs.</title>
        <authorList>
            <consortium name="DOE Joint Genome Institute"/>
            <person name="Curtis B.A."/>
            <person name="Tanifuji G."/>
            <person name="Burki F."/>
            <person name="Gruber A."/>
            <person name="Irimia M."/>
            <person name="Maruyama S."/>
            <person name="Arias M.C."/>
            <person name="Ball S.G."/>
            <person name="Gile G.H."/>
            <person name="Hirakawa Y."/>
            <person name="Hopkins J.F."/>
            <person name="Kuo A."/>
            <person name="Rensing S.A."/>
            <person name="Schmutz J."/>
            <person name="Symeonidi A."/>
            <person name="Elias M."/>
            <person name="Eveleigh R.J."/>
            <person name="Herman E.K."/>
            <person name="Klute M.J."/>
            <person name="Nakayama T."/>
            <person name="Obornik M."/>
            <person name="Reyes-Prieto A."/>
            <person name="Armbrust E.V."/>
            <person name="Aves S.J."/>
            <person name="Beiko R.G."/>
            <person name="Coutinho P."/>
            <person name="Dacks J.B."/>
            <person name="Durnford D.G."/>
            <person name="Fast N.M."/>
            <person name="Green B.R."/>
            <person name="Grisdale C.J."/>
            <person name="Hempel F."/>
            <person name="Henrissat B."/>
            <person name="Hoppner M.P."/>
            <person name="Ishida K."/>
            <person name="Kim E."/>
            <person name="Koreny L."/>
            <person name="Kroth P.G."/>
            <person name="Liu Y."/>
            <person name="Malik S.B."/>
            <person name="Maier U.G."/>
            <person name="McRose D."/>
            <person name="Mock T."/>
            <person name="Neilson J.A."/>
            <person name="Onodera N.T."/>
            <person name="Poole A.M."/>
            <person name="Pritham E.J."/>
            <person name="Richards T.A."/>
            <person name="Rocap G."/>
            <person name="Roy S.W."/>
            <person name="Sarai C."/>
            <person name="Schaack S."/>
            <person name="Shirato S."/>
            <person name="Slamovits C.H."/>
            <person name="Spencer D.F."/>
            <person name="Suzuki S."/>
            <person name="Worden A.Z."/>
            <person name="Zauner S."/>
            <person name="Barry K."/>
            <person name="Bell C."/>
            <person name="Bharti A.K."/>
            <person name="Crow J.A."/>
            <person name="Grimwood J."/>
            <person name="Kramer R."/>
            <person name="Lindquist E."/>
            <person name="Lucas S."/>
            <person name="Salamov A."/>
            <person name="McFadden G.I."/>
            <person name="Lane C.E."/>
            <person name="Keeling P.J."/>
            <person name="Gray M.W."/>
            <person name="Grigoriev I.V."/>
            <person name="Archibald J.M."/>
        </authorList>
    </citation>
    <scope>NUCLEOTIDE SEQUENCE</scope>
    <source>
        <strain evidence="1 3">CCMP2712</strain>
    </source>
</reference>
<evidence type="ECO:0000313" key="2">
    <source>
        <dbReference type="EnsemblProtists" id="EKX34487"/>
    </source>
</evidence>
<reference evidence="2" key="3">
    <citation type="submission" date="2016-03" db="UniProtKB">
        <authorList>
            <consortium name="EnsemblProtists"/>
        </authorList>
    </citation>
    <scope>IDENTIFICATION</scope>
</reference>
<sequence>MVSTCNTVDTCNACAEVSCIISPAKMPAGIDAARFASLPADKQRKLRALAASIDYVTRLQAKAGGSIDGIDLPCVQESRKGR</sequence>
<dbReference type="KEGG" id="gtt:GUITHDRAFT_119323"/>
<evidence type="ECO:0000313" key="3">
    <source>
        <dbReference type="Proteomes" id="UP000011087"/>
    </source>
</evidence>
<accession>L1IEG5</accession>
<dbReference type="HOGENOM" id="CLU_2563265_0_0_1"/>
<dbReference type="RefSeq" id="XP_005821467.1">
    <property type="nucleotide sequence ID" value="XM_005821410.1"/>
</dbReference>
<protein>
    <submittedName>
        <fullName evidence="1 2">Uncharacterized protein</fullName>
    </submittedName>
</protein>
<organism evidence="1">
    <name type="scientific">Guillardia theta (strain CCMP2712)</name>
    <name type="common">Cryptophyte</name>
    <dbReference type="NCBI Taxonomy" id="905079"/>
    <lineage>
        <taxon>Eukaryota</taxon>
        <taxon>Cryptophyceae</taxon>
        <taxon>Pyrenomonadales</taxon>
        <taxon>Geminigeraceae</taxon>
        <taxon>Guillardia</taxon>
    </lineage>
</organism>
<gene>
    <name evidence="1" type="ORF">GUITHDRAFT_119323</name>
</gene>
<proteinExistence type="predicted"/>
<dbReference type="AlphaFoldDB" id="L1IEG5"/>
<dbReference type="GeneID" id="17291237"/>
<keyword evidence="3" id="KW-1185">Reference proteome</keyword>
<dbReference type="PaxDb" id="55529-EKX34487"/>
<reference evidence="3" key="2">
    <citation type="submission" date="2012-11" db="EMBL/GenBank/DDBJ databases">
        <authorList>
            <person name="Kuo A."/>
            <person name="Curtis B.A."/>
            <person name="Tanifuji G."/>
            <person name="Burki F."/>
            <person name="Gruber A."/>
            <person name="Irimia M."/>
            <person name="Maruyama S."/>
            <person name="Arias M.C."/>
            <person name="Ball S.G."/>
            <person name="Gile G.H."/>
            <person name="Hirakawa Y."/>
            <person name="Hopkins J.F."/>
            <person name="Rensing S.A."/>
            <person name="Schmutz J."/>
            <person name="Symeonidi A."/>
            <person name="Elias M."/>
            <person name="Eveleigh R.J."/>
            <person name="Herman E.K."/>
            <person name="Klute M.J."/>
            <person name="Nakayama T."/>
            <person name="Obornik M."/>
            <person name="Reyes-Prieto A."/>
            <person name="Armbrust E.V."/>
            <person name="Aves S.J."/>
            <person name="Beiko R.G."/>
            <person name="Coutinho P."/>
            <person name="Dacks J.B."/>
            <person name="Durnford D.G."/>
            <person name="Fast N.M."/>
            <person name="Green B.R."/>
            <person name="Grisdale C."/>
            <person name="Hempe F."/>
            <person name="Henrissat B."/>
            <person name="Hoppner M.P."/>
            <person name="Ishida K.-I."/>
            <person name="Kim E."/>
            <person name="Koreny L."/>
            <person name="Kroth P.G."/>
            <person name="Liu Y."/>
            <person name="Malik S.-B."/>
            <person name="Maier U.G."/>
            <person name="McRose D."/>
            <person name="Mock T."/>
            <person name="Neilson J.A."/>
            <person name="Onodera N.T."/>
            <person name="Poole A.M."/>
            <person name="Pritham E.J."/>
            <person name="Richards T.A."/>
            <person name="Rocap G."/>
            <person name="Roy S.W."/>
            <person name="Sarai C."/>
            <person name="Schaack S."/>
            <person name="Shirato S."/>
            <person name="Slamovits C.H."/>
            <person name="Spencer D.F."/>
            <person name="Suzuki S."/>
            <person name="Worden A.Z."/>
            <person name="Zauner S."/>
            <person name="Barry K."/>
            <person name="Bell C."/>
            <person name="Bharti A.K."/>
            <person name="Crow J.A."/>
            <person name="Grimwood J."/>
            <person name="Kramer R."/>
            <person name="Lindquist E."/>
            <person name="Lucas S."/>
            <person name="Salamov A."/>
            <person name="McFadden G.I."/>
            <person name="Lane C.E."/>
            <person name="Keeling P.J."/>
            <person name="Gray M.W."/>
            <person name="Grigoriev I.V."/>
            <person name="Archibald J.M."/>
        </authorList>
    </citation>
    <scope>NUCLEOTIDE SEQUENCE</scope>
    <source>
        <strain evidence="3">CCMP2712</strain>
    </source>
</reference>
<evidence type="ECO:0000313" key="1">
    <source>
        <dbReference type="EMBL" id="EKX34487.1"/>
    </source>
</evidence>
<name>L1IEG5_GUITC</name>
<dbReference type="EMBL" id="JH993108">
    <property type="protein sequence ID" value="EKX34487.1"/>
    <property type="molecule type" value="Genomic_DNA"/>
</dbReference>